<dbReference type="Proteomes" id="UP000007264">
    <property type="component" value="Unassembled WGS sequence"/>
</dbReference>
<feature type="region of interest" description="Disordered" evidence="4">
    <location>
        <begin position="198"/>
        <end position="302"/>
    </location>
</feature>
<dbReference type="InterPro" id="IPR023093">
    <property type="entry name" value="ScpA-like_C"/>
</dbReference>
<dbReference type="GeneID" id="17045361"/>
<keyword evidence="3" id="KW-0539">Nucleus</keyword>
<reference evidence="7 8" key="1">
    <citation type="journal article" date="2012" name="Genome Biol.">
        <title>The genome of the polar eukaryotic microalga coccomyxa subellipsoidea reveals traits of cold adaptation.</title>
        <authorList>
            <person name="Blanc G."/>
            <person name="Agarkova I."/>
            <person name="Grimwood J."/>
            <person name="Kuo A."/>
            <person name="Brueggeman A."/>
            <person name="Dunigan D."/>
            <person name="Gurnon J."/>
            <person name="Ladunga I."/>
            <person name="Lindquist E."/>
            <person name="Lucas S."/>
            <person name="Pangilinan J."/>
            <person name="Proschold T."/>
            <person name="Salamov A."/>
            <person name="Schmutz J."/>
            <person name="Weeks D."/>
            <person name="Yamada T."/>
            <person name="Claverie J.M."/>
            <person name="Grigoriev I."/>
            <person name="Van Etten J."/>
            <person name="Lomsadze A."/>
            <person name="Borodovsky M."/>
        </authorList>
    </citation>
    <scope>NUCLEOTIDE SEQUENCE [LARGE SCALE GENOMIC DNA]</scope>
    <source>
        <strain evidence="7 8">C-169</strain>
    </source>
</reference>
<evidence type="ECO:0000259" key="5">
    <source>
        <dbReference type="Pfam" id="PF04824"/>
    </source>
</evidence>
<protein>
    <recommendedName>
        <fullName evidence="9">Rad21/Rec8-like protein N-terminal domain-containing protein</fullName>
    </recommendedName>
</protein>
<evidence type="ECO:0008006" key="9">
    <source>
        <dbReference type="Google" id="ProtNLM"/>
    </source>
</evidence>
<sequence>MFYSTQILAKKGPLGTIWIASHLDRRLKRNQVFDTNIAVTVDSIINPEAPLALRLSGQLLLGVVKVHQKKVGYLFQDCNDALVKIKLAFKPGDVDLPNDGIVAPHNAITLPDNYNDIEFLGDSFNDESYSIDSDRSSSFTLGKRESFLLADDISMLLGSQTSLDGEERFEVSGDEMERHMSLSLDEPELLRREMPAADAAGFAGDETPGSYDANADERMEPPPDGMFDNMATMPDFDAAPPSREDFNDQPPTPEHMNDGLAELDMLPVPEDDFIPDLGGAAETPVPAPQRAAGGGQREKKRRAQLDINASAQPATQLDGPAIRALLVNRAPLLRPRRALAEQPLPVAHDTFHVVGSTAQYNEEGAENALLRPALSMAMARPLYEVYSRRFATGATEAGVGRARRRRRAGVQKDVEEAAPAQEAAAAEEAADAPPQSPMGDAAPADFHQPPMDVMPEHDDALQQATSPSRASRRLTMDGDQGFGNSPSTIGKASLDSLDTLGDLEGGEDEPDIDKTSFTARTQHVAARLKAELSGAAGKKKRRLASGAAAATGGQVMLDDLVDGHSRLDACRWFFELLVLKTRNYVDMEQPAPYGNISITARPKLLAS</sequence>
<dbReference type="GO" id="GO:0005634">
    <property type="term" value="C:nucleus"/>
    <property type="evidence" value="ECO:0007669"/>
    <property type="project" value="UniProtKB-SubCell"/>
</dbReference>
<feature type="compositionally biased region" description="Low complexity" evidence="4">
    <location>
        <begin position="417"/>
        <end position="433"/>
    </location>
</feature>
<evidence type="ECO:0000313" key="8">
    <source>
        <dbReference type="Proteomes" id="UP000007264"/>
    </source>
</evidence>
<dbReference type="SUPFAM" id="SSF46785">
    <property type="entry name" value="Winged helix' DNA-binding domain"/>
    <property type="match status" value="1"/>
</dbReference>
<keyword evidence="8" id="KW-1185">Reference proteome</keyword>
<dbReference type="GO" id="GO:1990414">
    <property type="term" value="P:replication-born double-strand break repair via sister chromatid exchange"/>
    <property type="evidence" value="ECO:0007669"/>
    <property type="project" value="TreeGrafter"/>
</dbReference>
<evidence type="ECO:0000256" key="1">
    <source>
        <dbReference type="ARBA" id="ARBA00004123"/>
    </source>
</evidence>
<dbReference type="AlphaFoldDB" id="I0Z9M7"/>
<comment type="caution">
    <text evidence="7">The sequence shown here is derived from an EMBL/GenBank/DDBJ whole genome shotgun (WGS) entry which is preliminary data.</text>
</comment>
<dbReference type="eggNOG" id="KOG1213">
    <property type="taxonomic scope" value="Eukaryota"/>
</dbReference>
<dbReference type="InterPro" id="IPR039781">
    <property type="entry name" value="Rad21/Rec8-like"/>
</dbReference>
<gene>
    <name evidence="7" type="ORF">COCSUDRAFT_45823</name>
</gene>
<evidence type="ECO:0000256" key="3">
    <source>
        <dbReference type="ARBA" id="ARBA00023242"/>
    </source>
</evidence>
<comment type="subcellular location">
    <subcellularLocation>
        <location evidence="1">Nucleus</location>
    </subcellularLocation>
</comment>
<dbReference type="Pfam" id="PF04825">
    <property type="entry name" value="Rad21_Rec8_N"/>
    <property type="match status" value="1"/>
</dbReference>
<dbReference type="GO" id="GO:0007062">
    <property type="term" value="P:sister chromatid cohesion"/>
    <property type="evidence" value="ECO:0007669"/>
    <property type="project" value="InterPro"/>
</dbReference>
<dbReference type="OrthoDB" id="511915at2759"/>
<dbReference type="GO" id="GO:0003682">
    <property type="term" value="F:chromatin binding"/>
    <property type="evidence" value="ECO:0007669"/>
    <property type="project" value="TreeGrafter"/>
</dbReference>
<evidence type="ECO:0000259" key="6">
    <source>
        <dbReference type="Pfam" id="PF04825"/>
    </source>
</evidence>
<dbReference type="RefSeq" id="XP_005651890.1">
    <property type="nucleotide sequence ID" value="XM_005651833.1"/>
</dbReference>
<feature type="domain" description="Rad21/Rec8-like protein N-terminal" evidence="6">
    <location>
        <begin position="1"/>
        <end position="100"/>
    </location>
</feature>
<dbReference type="EMBL" id="AGSI01000001">
    <property type="protein sequence ID" value="EIE27346.1"/>
    <property type="molecule type" value="Genomic_DNA"/>
</dbReference>
<dbReference type="KEGG" id="csl:COCSUDRAFT_45823"/>
<comment type="similarity">
    <text evidence="2">Belongs to the rad21 family.</text>
</comment>
<accession>I0Z9M7</accession>
<dbReference type="InterPro" id="IPR006910">
    <property type="entry name" value="Rad21_Rec8_N"/>
</dbReference>
<feature type="region of interest" description="Disordered" evidence="4">
    <location>
        <begin position="396"/>
        <end position="514"/>
    </location>
</feature>
<dbReference type="PANTHER" id="PTHR12585:SF69">
    <property type="entry name" value="FI11703P"/>
    <property type="match status" value="1"/>
</dbReference>
<evidence type="ECO:0000256" key="4">
    <source>
        <dbReference type="SAM" id="MobiDB-lite"/>
    </source>
</evidence>
<dbReference type="Gene3D" id="1.10.10.580">
    <property type="entry name" value="Structural maintenance of chromosome 1. Chain E"/>
    <property type="match status" value="1"/>
</dbReference>
<feature type="domain" description="Rad21/Rec8-like protein C-terminal eukaryotic" evidence="5">
    <location>
        <begin position="553"/>
        <end position="604"/>
    </location>
</feature>
<dbReference type="Pfam" id="PF04824">
    <property type="entry name" value="Rad21_Rec8"/>
    <property type="match status" value="1"/>
</dbReference>
<dbReference type="InterPro" id="IPR036390">
    <property type="entry name" value="WH_DNA-bd_sf"/>
</dbReference>
<dbReference type="STRING" id="574566.I0Z9M7"/>
<dbReference type="PANTHER" id="PTHR12585">
    <property type="entry name" value="SCC1 / RAD21 FAMILY MEMBER"/>
    <property type="match status" value="1"/>
</dbReference>
<name>I0Z9M7_COCSC</name>
<evidence type="ECO:0000313" key="7">
    <source>
        <dbReference type="EMBL" id="EIE27346.1"/>
    </source>
</evidence>
<organism evidence="7 8">
    <name type="scientific">Coccomyxa subellipsoidea (strain C-169)</name>
    <name type="common">Green microalga</name>
    <dbReference type="NCBI Taxonomy" id="574566"/>
    <lineage>
        <taxon>Eukaryota</taxon>
        <taxon>Viridiplantae</taxon>
        <taxon>Chlorophyta</taxon>
        <taxon>core chlorophytes</taxon>
        <taxon>Trebouxiophyceae</taxon>
        <taxon>Trebouxiophyceae incertae sedis</taxon>
        <taxon>Coccomyxaceae</taxon>
        <taxon>Coccomyxa</taxon>
        <taxon>Coccomyxa subellipsoidea</taxon>
    </lineage>
</organism>
<dbReference type="InterPro" id="IPR006909">
    <property type="entry name" value="Rad21/Rec8_C_eu"/>
</dbReference>
<evidence type="ECO:0000256" key="2">
    <source>
        <dbReference type="ARBA" id="ARBA00009870"/>
    </source>
</evidence>
<proteinExistence type="inferred from homology"/>
<dbReference type="GO" id="GO:0008278">
    <property type="term" value="C:cohesin complex"/>
    <property type="evidence" value="ECO:0007669"/>
    <property type="project" value="InterPro"/>
</dbReference>